<evidence type="ECO:0000313" key="3">
    <source>
        <dbReference type="Proteomes" id="UP000644699"/>
    </source>
</evidence>
<dbReference type="EMBL" id="BMIQ01000017">
    <property type="protein sequence ID" value="GGE25129.1"/>
    <property type="molecule type" value="Genomic_DNA"/>
</dbReference>
<dbReference type="InterPro" id="IPR002477">
    <property type="entry name" value="Peptidoglycan-bd-like"/>
</dbReference>
<dbReference type="NCBIfam" id="TIGR02594">
    <property type="entry name" value="TIGR02594 family protein"/>
    <property type="match status" value="1"/>
</dbReference>
<dbReference type="Pfam" id="PF01471">
    <property type="entry name" value="PG_binding_1"/>
    <property type="match status" value="1"/>
</dbReference>
<dbReference type="Proteomes" id="UP000644699">
    <property type="component" value="Unassembled WGS sequence"/>
</dbReference>
<feature type="domain" description="Peptidoglycan binding-like" evidence="1">
    <location>
        <begin position="5"/>
        <end position="59"/>
    </location>
</feature>
<gene>
    <name evidence="2" type="ORF">GCM10011390_50720</name>
</gene>
<dbReference type="InterPro" id="IPR013423">
    <property type="entry name" value="CHP02594"/>
</dbReference>
<accession>A0A917A4T5</accession>
<dbReference type="AlphaFoldDB" id="A0A917A4T5"/>
<proteinExistence type="predicted"/>
<reference evidence="2" key="1">
    <citation type="journal article" date="2014" name="Int. J. Syst. Evol. Microbiol.">
        <title>Complete genome sequence of Corynebacterium casei LMG S-19264T (=DSM 44701T), isolated from a smear-ripened cheese.</title>
        <authorList>
            <consortium name="US DOE Joint Genome Institute (JGI-PGF)"/>
            <person name="Walter F."/>
            <person name="Albersmeier A."/>
            <person name="Kalinowski J."/>
            <person name="Ruckert C."/>
        </authorList>
    </citation>
    <scope>NUCLEOTIDE SEQUENCE</scope>
    <source>
        <strain evidence="2">CGMCC 1.15367</strain>
    </source>
</reference>
<comment type="caution">
    <text evidence="2">The sequence shown here is derived from an EMBL/GenBank/DDBJ whole genome shotgun (WGS) entry which is preliminary data.</text>
</comment>
<dbReference type="RefSeq" id="WP_188913581.1">
    <property type="nucleotide sequence ID" value="NZ_BMIQ01000017.1"/>
</dbReference>
<organism evidence="2 3">
    <name type="scientific">Aureimonas endophytica</name>
    <dbReference type="NCBI Taxonomy" id="2027858"/>
    <lineage>
        <taxon>Bacteria</taxon>
        <taxon>Pseudomonadati</taxon>
        <taxon>Pseudomonadota</taxon>
        <taxon>Alphaproteobacteria</taxon>
        <taxon>Hyphomicrobiales</taxon>
        <taxon>Aurantimonadaceae</taxon>
        <taxon>Aureimonas</taxon>
    </lineage>
</organism>
<sequence>MVTTKDIQVRLKALGDDPGPIDGIRGRRTIRAIQRFQRFQRQKGLAVDGIVGPVTRRRLFEGSDDPQPGPQPDLPWYEEARRLIGVAEVGGPGNNRDIMDWADDLDIHYAGDEVPWCGLFVAHCIAATLPDEELPANFMAARSWRSFGDACEPTKGCVLVFWRDHPTNSGKGHVGFYAGEDEKGFYVLGGNQSNRVRIARIAKDRLLAARFPATAVFGERRVVRLGLGMSAFDTEEA</sequence>
<keyword evidence="3" id="KW-1185">Reference proteome</keyword>
<dbReference type="Gene3D" id="1.10.101.10">
    <property type="entry name" value="PGBD-like superfamily/PGBD"/>
    <property type="match status" value="1"/>
</dbReference>
<dbReference type="SUPFAM" id="SSF47090">
    <property type="entry name" value="PGBD-like"/>
    <property type="match status" value="1"/>
</dbReference>
<protein>
    <recommendedName>
        <fullName evidence="1">Peptidoglycan binding-like domain-containing protein</fullName>
    </recommendedName>
</protein>
<dbReference type="InterPro" id="IPR036366">
    <property type="entry name" value="PGBDSf"/>
</dbReference>
<dbReference type="InterPro" id="IPR036365">
    <property type="entry name" value="PGBD-like_sf"/>
</dbReference>
<name>A0A917A4T5_9HYPH</name>
<reference evidence="2" key="2">
    <citation type="submission" date="2020-09" db="EMBL/GenBank/DDBJ databases">
        <authorList>
            <person name="Sun Q."/>
            <person name="Zhou Y."/>
        </authorList>
    </citation>
    <scope>NUCLEOTIDE SEQUENCE</scope>
    <source>
        <strain evidence="2">CGMCC 1.15367</strain>
    </source>
</reference>
<evidence type="ECO:0000313" key="2">
    <source>
        <dbReference type="EMBL" id="GGE25129.1"/>
    </source>
</evidence>
<evidence type="ECO:0000259" key="1">
    <source>
        <dbReference type="Pfam" id="PF01471"/>
    </source>
</evidence>